<evidence type="ECO:0000256" key="1">
    <source>
        <dbReference type="SAM" id="MobiDB-lite"/>
    </source>
</evidence>
<protein>
    <submittedName>
        <fullName evidence="2">Uncharacterized protein</fullName>
    </submittedName>
</protein>
<dbReference type="Proteomes" id="UP000621500">
    <property type="component" value="Unassembled WGS sequence"/>
</dbReference>
<dbReference type="PANTHER" id="PTHR35279">
    <property type="match status" value="1"/>
</dbReference>
<dbReference type="InterPro" id="IPR023296">
    <property type="entry name" value="Glyco_hydro_beta-prop_sf"/>
</dbReference>
<name>A0ABQ4F2M0_9ACTN</name>
<organism evidence="2 3">
    <name type="scientific">Plantactinospora mayteni</name>
    <dbReference type="NCBI Taxonomy" id="566021"/>
    <lineage>
        <taxon>Bacteria</taxon>
        <taxon>Bacillati</taxon>
        <taxon>Actinomycetota</taxon>
        <taxon>Actinomycetes</taxon>
        <taxon>Micromonosporales</taxon>
        <taxon>Micromonosporaceae</taxon>
        <taxon>Plantactinospora</taxon>
    </lineage>
</organism>
<reference evidence="2 3" key="1">
    <citation type="submission" date="2021-01" db="EMBL/GenBank/DDBJ databases">
        <title>Whole genome shotgun sequence of Plantactinospora mayteni NBRC 109088.</title>
        <authorList>
            <person name="Komaki H."/>
            <person name="Tamura T."/>
        </authorList>
    </citation>
    <scope>NUCLEOTIDE SEQUENCE [LARGE SCALE GENOMIC DNA]</scope>
    <source>
        <strain evidence="2 3">NBRC 109088</strain>
    </source>
</reference>
<feature type="compositionally biased region" description="Basic residues" evidence="1">
    <location>
        <begin position="360"/>
        <end position="374"/>
    </location>
</feature>
<evidence type="ECO:0000313" key="2">
    <source>
        <dbReference type="EMBL" id="GIH01148.1"/>
    </source>
</evidence>
<gene>
    <name evidence="2" type="ORF">Pma05_77200</name>
</gene>
<proteinExistence type="predicted"/>
<feature type="region of interest" description="Disordered" evidence="1">
    <location>
        <begin position="360"/>
        <end position="398"/>
    </location>
</feature>
<accession>A0ABQ4F2M0</accession>
<evidence type="ECO:0000313" key="3">
    <source>
        <dbReference type="Proteomes" id="UP000621500"/>
    </source>
</evidence>
<sequence length="398" mass="42613">MDEVLGASLASEGEDLHLWFSAGTADERWRIYHTVSADGAAWSPPTAVAGLTAAGGRDRVLLASVLRRGNEWWMWYAGHDRRGRRVHVARSVDGRTWQRRGVAVALGEPGSADADSVDCPAVVEAADGTLVMAYGAANSRSVAAAVSRDGVAWRKLGPILHRRLDGPDSRRVWYPLWLPTGPDTADLLYTGKDDHGRWSISTAGRVDLALMAARPTPLPLTSAADAALTQIRAAVTADYLVEPDYHRPAPVYRSPDGRVEQLRPSTSPVFAVRDEHGRLAGGVPPGEAGHLVLQAHRSAHRAGHDPTRLSEPHLGRRAPGRTAGVEHAVAAGPARQAAGGPGAAGCSSAAAAVFPVHHIRRPSARVRRDRPRPRGRNDPRPAITRYRVPARPERGISG</sequence>
<dbReference type="SUPFAM" id="SSF75005">
    <property type="entry name" value="Arabinanase/levansucrase/invertase"/>
    <property type="match status" value="1"/>
</dbReference>
<dbReference type="EMBL" id="BONX01000065">
    <property type="protein sequence ID" value="GIH01148.1"/>
    <property type="molecule type" value="Genomic_DNA"/>
</dbReference>
<dbReference type="CDD" id="cd15482">
    <property type="entry name" value="Sialidase_non-viral"/>
    <property type="match status" value="1"/>
</dbReference>
<keyword evidence="3" id="KW-1185">Reference proteome</keyword>
<dbReference type="Gene3D" id="2.115.10.20">
    <property type="entry name" value="Glycosyl hydrolase domain, family 43"/>
    <property type="match status" value="1"/>
</dbReference>
<dbReference type="PANTHER" id="PTHR35279:SF1">
    <property type="entry name" value="ARABINANASE_LEVANSUCRASE_INVERTASE"/>
    <property type="match status" value="1"/>
</dbReference>
<comment type="caution">
    <text evidence="2">The sequence shown here is derived from an EMBL/GenBank/DDBJ whole genome shotgun (WGS) entry which is preliminary data.</text>
</comment>